<dbReference type="GO" id="GO:0036503">
    <property type="term" value="P:ERAD pathway"/>
    <property type="evidence" value="ECO:0007669"/>
    <property type="project" value="TreeGrafter"/>
</dbReference>
<organism evidence="2 3">
    <name type="scientific">Rhamnusium bicolor</name>
    <dbReference type="NCBI Taxonomy" id="1586634"/>
    <lineage>
        <taxon>Eukaryota</taxon>
        <taxon>Metazoa</taxon>
        <taxon>Ecdysozoa</taxon>
        <taxon>Arthropoda</taxon>
        <taxon>Hexapoda</taxon>
        <taxon>Insecta</taxon>
        <taxon>Pterygota</taxon>
        <taxon>Neoptera</taxon>
        <taxon>Endopterygota</taxon>
        <taxon>Coleoptera</taxon>
        <taxon>Polyphaga</taxon>
        <taxon>Cucujiformia</taxon>
        <taxon>Chrysomeloidea</taxon>
        <taxon>Cerambycidae</taxon>
        <taxon>Lepturinae</taxon>
        <taxon>Rhagiini</taxon>
        <taxon>Rhamnusium</taxon>
    </lineage>
</organism>
<evidence type="ECO:0000313" key="3">
    <source>
        <dbReference type="Proteomes" id="UP001162156"/>
    </source>
</evidence>
<reference evidence="2" key="1">
    <citation type="journal article" date="2023" name="Insect Mol. Biol.">
        <title>Genome sequencing provides insights into the evolution of gene families encoding plant cell wall-degrading enzymes in longhorned beetles.</title>
        <authorList>
            <person name="Shin N.R."/>
            <person name="Okamura Y."/>
            <person name="Kirsch R."/>
            <person name="Pauchet Y."/>
        </authorList>
    </citation>
    <scope>NUCLEOTIDE SEQUENCE</scope>
    <source>
        <strain evidence="2">RBIC_L_NR</strain>
    </source>
</reference>
<accession>A0AAV8XVD9</accession>
<proteinExistence type="predicted"/>
<dbReference type="InterPro" id="IPR040692">
    <property type="entry name" value="UGGT_TRXL_3"/>
</dbReference>
<dbReference type="InterPro" id="IPR009448">
    <property type="entry name" value="UDP-g_GGtrans"/>
</dbReference>
<dbReference type="GO" id="GO:0051082">
    <property type="term" value="F:unfolded protein binding"/>
    <property type="evidence" value="ECO:0007669"/>
    <property type="project" value="TreeGrafter"/>
</dbReference>
<name>A0AAV8XVD9_9CUCU</name>
<protein>
    <recommendedName>
        <fullName evidence="1">UGGT thioredoxin-like domain-containing protein</fullName>
    </recommendedName>
</protein>
<dbReference type="Pfam" id="PF18402">
    <property type="entry name" value="Thioredoxin_14"/>
    <property type="match status" value="1"/>
</dbReference>
<sequence length="133" mass="14664">MNVFIIDPTDPENRELLKLVESFVIHTAPLRIGIVFNVNDSTTLNGLEDAGVAMQCALNYVTQKKDAPTALGFIRSILGSADGKVTVENVKDKLKREYGDDPDDILGKRVIELIIPGHLKLLTCRSVQISNIF</sequence>
<comment type="caution">
    <text evidence="2">The sequence shown here is derived from an EMBL/GenBank/DDBJ whole genome shotgun (WGS) entry which is preliminary data.</text>
</comment>
<evidence type="ECO:0000313" key="2">
    <source>
        <dbReference type="EMBL" id="KAJ8942871.1"/>
    </source>
</evidence>
<dbReference type="AlphaFoldDB" id="A0AAV8XVD9"/>
<dbReference type="Proteomes" id="UP001162156">
    <property type="component" value="Unassembled WGS sequence"/>
</dbReference>
<dbReference type="GO" id="GO:0018279">
    <property type="term" value="P:protein N-linked glycosylation via asparagine"/>
    <property type="evidence" value="ECO:0007669"/>
    <property type="project" value="TreeGrafter"/>
</dbReference>
<dbReference type="GO" id="GO:0003980">
    <property type="term" value="F:UDP-glucose:glycoprotein glucosyltransferase activity"/>
    <property type="evidence" value="ECO:0007669"/>
    <property type="project" value="InterPro"/>
</dbReference>
<dbReference type="EMBL" id="JANEYF010002734">
    <property type="protein sequence ID" value="KAJ8942871.1"/>
    <property type="molecule type" value="Genomic_DNA"/>
</dbReference>
<dbReference type="PANTHER" id="PTHR11226">
    <property type="entry name" value="UDP-GLUCOSE GLYCOPROTEIN:GLUCOSYLTRANSFERASE"/>
    <property type="match status" value="1"/>
</dbReference>
<dbReference type="PANTHER" id="PTHR11226:SF0">
    <property type="entry name" value="UDP-GLUCOSE:GLYCOPROTEIN GLUCOSYLTRANSFERASE"/>
    <property type="match status" value="1"/>
</dbReference>
<evidence type="ECO:0000259" key="1">
    <source>
        <dbReference type="Pfam" id="PF18402"/>
    </source>
</evidence>
<gene>
    <name evidence="2" type="ORF">NQ314_009935</name>
</gene>
<feature type="domain" description="UGGT thioredoxin-like" evidence="1">
    <location>
        <begin position="3"/>
        <end position="96"/>
    </location>
</feature>
<keyword evidence="3" id="KW-1185">Reference proteome</keyword>
<dbReference type="GO" id="GO:0005783">
    <property type="term" value="C:endoplasmic reticulum"/>
    <property type="evidence" value="ECO:0007669"/>
    <property type="project" value="TreeGrafter"/>
</dbReference>